<gene>
    <name evidence="3" type="ORF">Plil01_000073700</name>
</gene>
<name>A0A9W6TAY6_9STRA</name>
<accession>A0A9W6TAY6</accession>
<reference evidence="3" key="1">
    <citation type="submission" date="2023-04" db="EMBL/GenBank/DDBJ databases">
        <title>Phytophthora lilii NBRC 32176.</title>
        <authorList>
            <person name="Ichikawa N."/>
            <person name="Sato H."/>
            <person name="Tonouchi N."/>
        </authorList>
    </citation>
    <scope>NUCLEOTIDE SEQUENCE</scope>
    <source>
        <strain evidence="3">NBRC 32176</strain>
    </source>
</reference>
<dbReference type="Pfam" id="PF24842">
    <property type="entry name" value="UFD1_N2"/>
    <property type="match status" value="1"/>
</dbReference>
<dbReference type="EMBL" id="BSXW01000021">
    <property type="protein sequence ID" value="GMF09872.1"/>
    <property type="molecule type" value="Genomic_DNA"/>
</dbReference>
<feature type="compositionally biased region" description="Polar residues" evidence="1">
    <location>
        <begin position="393"/>
        <end position="407"/>
    </location>
</feature>
<feature type="region of interest" description="Disordered" evidence="1">
    <location>
        <begin position="473"/>
        <end position="511"/>
    </location>
</feature>
<dbReference type="Proteomes" id="UP001165083">
    <property type="component" value="Unassembled WGS sequence"/>
</dbReference>
<evidence type="ECO:0000313" key="3">
    <source>
        <dbReference type="EMBL" id="GMF09872.1"/>
    </source>
</evidence>
<organism evidence="3 4">
    <name type="scientific">Phytophthora lilii</name>
    <dbReference type="NCBI Taxonomy" id="2077276"/>
    <lineage>
        <taxon>Eukaryota</taxon>
        <taxon>Sar</taxon>
        <taxon>Stramenopiles</taxon>
        <taxon>Oomycota</taxon>
        <taxon>Peronosporomycetes</taxon>
        <taxon>Peronosporales</taxon>
        <taxon>Peronosporaceae</taxon>
        <taxon>Phytophthora</taxon>
    </lineage>
</organism>
<dbReference type="GO" id="GO:0006511">
    <property type="term" value="P:ubiquitin-dependent protein catabolic process"/>
    <property type="evidence" value="ECO:0007669"/>
    <property type="project" value="InterPro"/>
</dbReference>
<evidence type="ECO:0000256" key="1">
    <source>
        <dbReference type="SAM" id="MobiDB-lite"/>
    </source>
</evidence>
<dbReference type="OrthoDB" id="422728at2759"/>
<dbReference type="InterPro" id="IPR055418">
    <property type="entry name" value="UFD1_N2"/>
</dbReference>
<dbReference type="PANTHER" id="PTHR12555">
    <property type="entry name" value="UBIQUITIN FUSION DEGRADATON PROTEIN 1"/>
    <property type="match status" value="1"/>
</dbReference>
<feature type="compositionally biased region" description="Basic residues" evidence="1">
    <location>
        <begin position="416"/>
        <end position="429"/>
    </location>
</feature>
<feature type="compositionally biased region" description="Polar residues" evidence="1">
    <location>
        <begin position="440"/>
        <end position="451"/>
    </location>
</feature>
<feature type="region of interest" description="Disordered" evidence="1">
    <location>
        <begin position="335"/>
        <end position="451"/>
    </location>
</feature>
<dbReference type="GO" id="GO:0031593">
    <property type="term" value="F:polyubiquitin modification-dependent protein binding"/>
    <property type="evidence" value="ECO:0007669"/>
    <property type="project" value="TreeGrafter"/>
</dbReference>
<protein>
    <submittedName>
        <fullName evidence="3">Unnamed protein product</fullName>
    </submittedName>
</protein>
<comment type="caution">
    <text evidence="3">The sequence shown here is derived from an EMBL/GenBank/DDBJ whole genome shotgun (WGS) entry which is preliminary data.</text>
</comment>
<evidence type="ECO:0000259" key="2">
    <source>
        <dbReference type="Pfam" id="PF24842"/>
    </source>
</evidence>
<sequence>METALRRYSVLSVDSHIVIEHGNMRYYVRVAELKPASVVSLCGDVDLETDFMPPEVHPKRPTTGKLYASHNDTSVQSTTSGEISIIDSAVPPTDIASTSSICYGRRLRDGGYVISNRSIPAGTTASTLGKPSNKCNLKSLQTAQKLVRDKQSTSICTDAVAAATDSAILASQLRSAQAAFSTPGFALGTAQQAPISNCSVAPVTVVKQQFIDNGSQVDLEQVARSDCNADLGLFTCKLCLTDISSINMELHALRCVKNPTYHKVTAAVQDHATPNPIPSVVSPPRVKASHHNDVECAYCLQGGFANIAAVEHHALNDCRIAKSFVSSESVHIARSNQEEVEPAHAASSENTKEPHCSDVIRPLLAQGRMRRKDDTNALRGDPPLPQEPPLTRGSRSNQACYLSTPLSIYTPAGPSRRTHQAGKLRKPKPRPNPQLRALPQRTQDTVSTFNGPRVTNINQNLSSGPAELCISSAGGTSHRALAPTIRSQGPTRLRRRATSNFPPPGGLDKLA</sequence>
<feature type="domain" description="Ubiquitin fusion degradation protein UFD1 N-terminal subdomain 2" evidence="2">
    <location>
        <begin position="1"/>
        <end position="54"/>
    </location>
</feature>
<dbReference type="AlphaFoldDB" id="A0A9W6TAY6"/>
<keyword evidence="4" id="KW-1185">Reference proteome</keyword>
<proteinExistence type="predicted"/>
<dbReference type="GO" id="GO:0036503">
    <property type="term" value="P:ERAD pathway"/>
    <property type="evidence" value="ECO:0007669"/>
    <property type="project" value="TreeGrafter"/>
</dbReference>
<dbReference type="InterPro" id="IPR004854">
    <property type="entry name" value="Ufd1-like"/>
</dbReference>
<dbReference type="Gene3D" id="3.10.330.10">
    <property type="match status" value="1"/>
</dbReference>
<dbReference type="GO" id="GO:0034098">
    <property type="term" value="C:VCP-NPL4-UFD1 AAA ATPase complex"/>
    <property type="evidence" value="ECO:0007669"/>
    <property type="project" value="TreeGrafter"/>
</dbReference>
<evidence type="ECO:0000313" key="4">
    <source>
        <dbReference type="Proteomes" id="UP001165083"/>
    </source>
</evidence>
<dbReference type="PANTHER" id="PTHR12555:SF13">
    <property type="entry name" value="UBIQUITIN RECOGNITION FACTOR IN ER-ASSOCIATED DEGRADATION PROTEIN 1"/>
    <property type="match status" value="1"/>
</dbReference>